<evidence type="ECO:0000256" key="3">
    <source>
        <dbReference type="SAM" id="MobiDB-lite"/>
    </source>
</evidence>
<comment type="similarity">
    <text evidence="1">Belongs to the short-chain dehydrogenases/reductases (SDR) family.</text>
</comment>
<evidence type="ECO:0000313" key="4">
    <source>
        <dbReference type="EMBL" id="QSW99820.1"/>
    </source>
</evidence>
<feature type="region of interest" description="Disordered" evidence="3">
    <location>
        <begin position="52"/>
        <end position="80"/>
    </location>
</feature>
<dbReference type="PANTHER" id="PTHR48107">
    <property type="entry name" value="NADPH-DEPENDENT ALDEHYDE REDUCTASE-LIKE PROTEIN, CHLOROPLASTIC-RELATED"/>
    <property type="match status" value="1"/>
</dbReference>
<dbReference type="GeneID" id="63186104"/>
<protein>
    <submittedName>
        <fullName evidence="4">SDR family oxidoreductase</fullName>
    </submittedName>
</protein>
<sequence>MTLQGTTVVVTGGTRGIGRAVADAFADGGATVVVGARDGDAVSETVAALEERLASATEDAQSDADGDVGADADSDEEAAVAGVRTDVRDEFDLERLAETASRTGPNGGIDVVVPAAGVYHGEPGSTPIDRESYAAFDDHWRINGRGVFATMHEALPHLNDEARVLVPTGSVAREAESGYGAYAVSKATAEAVARGFAADTDYTVGCLDPGRVATDLSGGTGRDPESVAGMFVWAATTADAADVDGAVVDLQTWKRAIR</sequence>
<dbReference type="InterPro" id="IPR036291">
    <property type="entry name" value="NAD(P)-bd_dom_sf"/>
</dbReference>
<accession>A0A8A2VGL4</accession>
<dbReference type="Proteomes" id="UP000663203">
    <property type="component" value="Chromosome"/>
</dbReference>
<dbReference type="CDD" id="cd05233">
    <property type="entry name" value="SDR_c"/>
    <property type="match status" value="1"/>
</dbReference>
<dbReference type="PRINTS" id="PR00081">
    <property type="entry name" value="GDHRDH"/>
</dbReference>
<evidence type="ECO:0000256" key="2">
    <source>
        <dbReference type="ARBA" id="ARBA00023002"/>
    </source>
</evidence>
<keyword evidence="5" id="KW-1185">Reference proteome</keyword>
<feature type="compositionally biased region" description="Acidic residues" evidence="3">
    <location>
        <begin position="60"/>
        <end position="78"/>
    </location>
</feature>
<organism evidence="4 5">
    <name type="scientific">Haloterrigena alkaliphila</name>
    <dbReference type="NCBI Taxonomy" id="2816475"/>
    <lineage>
        <taxon>Archaea</taxon>
        <taxon>Methanobacteriati</taxon>
        <taxon>Methanobacteriota</taxon>
        <taxon>Stenosarchaea group</taxon>
        <taxon>Halobacteria</taxon>
        <taxon>Halobacteriales</taxon>
        <taxon>Natrialbaceae</taxon>
        <taxon>Haloterrigena</taxon>
    </lineage>
</organism>
<dbReference type="AlphaFoldDB" id="A0A8A2VGL4"/>
<dbReference type="SUPFAM" id="SSF51735">
    <property type="entry name" value="NAD(P)-binding Rossmann-fold domains"/>
    <property type="match status" value="1"/>
</dbReference>
<dbReference type="InterPro" id="IPR002347">
    <property type="entry name" value="SDR_fam"/>
</dbReference>
<evidence type="ECO:0000313" key="5">
    <source>
        <dbReference type="Proteomes" id="UP000663203"/>
    </source>
</evidence>
<dbReference type="Pfam" id="PF13561">
    <property type="entry name" value="adh_short_C2"/>
    <property type="match status" value="1"/>
</dbReference>
<dbReference type="Gene3D" id="3.40.50.720">
    <property type="entry name" value="NAD(P)-binding Rossmann-like Domain"/>
    <property type="match status" value="1"/>
</dbReference>
<name>A0A8A2VGL4_9EURY</name>
<dbReference type="Pfam" id="PF00106">
    <property type="entry name" value="adh_short"/>
    <property type="match status" value="1"/>
</dbReference>
<dbReference type="RefSeq" id="WP_207289426.1">
    <property type="nucleotide sequence ID" value="NZ_CP071462.1"/>
</dbReference>
<dbReference type="PANTHER" id="PTHR48107:SF7">
    <property type="entry name" value="RE15974P"/>
    <property type="match status" value="1"/>
</dbReference>
<dbReference type="KEGG" id="hakz:J0X25_02325"/>
<keyword evidence="2" id="KW-0560">Oxidoreductase</keyword>
<evidence type="ECO:0000256" key="1">
    <source>
        <dbReference type="ARBA" id="ARBA00006484"/>
    </source>
</evidence>
<gene>
    <name evidence="4" type="ORF">J0X25_02325</name>
</gene>
<reference evidence="4 5" key="1">
    <citation type="submission" date="2021-03" db="EMBL/GenBank/DDBJ databases">
        <title>Haloterrigena longa sp. nov. and Haloterrigena limicola sp. nov., extremely halophilic archaea isolated from a salt lake.</title>
        <authorList>
            <person name="Henglin C."/>
        </authorList>
    </citation>
    <scope>NUCLEOTIDE SEQUENCE [LARGE SCALE GENOMIC DNA]</scope>
    <source>
        <strain evidence="4 5">KZCA68</strain>
    </source>
</reference>
<dbReference type="GO" id="GO:0016614">
    <property type="term" value="F:oxidoreductase activity, acting on CH-OH group of donors"/>
    <property type="evidence" value="ECO:0007669"/>
    <property type="project" value="UniProtKB-ARBA"/>
</dbReference>
<proteinExistence type="inferred from homology"/>
<dbReference type="EMBL" id="CP071462">
    <property type="protein sequence ID" value="QSW99820.1"/>
    <property type="molecule type" value="Genomic_DNA"/>
</dbReference>